<dbReference type="STRING" id="857342.A0A2T3ASY9"/>
<dbReference type="InParanoid" id="A0A2T3ASY9"/>
<protein>
    <recommendedName>
        <fullName evidence="4">Pet127-domain-containing protein</fullName>
    </recommendedName>
</protein>
<dbReference type="GeneID" id="36569273"/>
<dbReference type="Pfam" id="PF08634">
    <property type="entry name" value="Pet127"/>
    <property type="match status" value="1"/>
</dbReference>
<dbReference type="OrthoDB" id="10249045at2759"/>
<dbReference type="RefSeq" id="XP_024717769.1">
    <property type="nucleotide sequence ID" value="XM_024861192.1"/>
</dbReference>
<evidence type="ECO:0000313" key="3">
    <source>
        <dbReference type="Proteomes" id="UP000241818"/>
    </source>
</evidence>
<sequence>LKQYITSSRDETLLATAKEQGKKYTGSTSSTTAALGHFHFLLSQWRPINTGALSQSFPVEFNTFTTLQRGPSAIFLRWRDGTYAIDADKEFDTANILSMLGKSMEKLLTLPPEDFEKYRKENSNQISEEERNEAEAFNYTAIGDFLLRSQLDAHDPRLPGTGMFDLKTRAVVSIRMDTKEYEQGMGYEIRGRHGEYESFEREYYDMIRAAFLKYSLQVRMGRMDGIFVAFHNTQRIFGFQYISLSEMDYALHGTEDTTIGDSEFKLSLELLNRVLDKATAKYPEKSLRLHFETRGDETPFMYIFAEPMEEEQIQAIQESNKAAVLEFEQNVLGMTTKTDEEILEEKKNAEWDSLRTKVEEKALSTEQADATTETSEAASPKVDVLAMTLTIRNKINGEYIERPVDLHKDDKWTVEYALAEIPQAERASLLYEATKRRRFQALSNAKKETPWNNHFMENLRKLSIKGREWREGQNKIDEAEGPPKVLEVNYAPPPPVKKD</sequence>
<reference evidence="2 3" key="1">
    <citation type="journal article" date="2018" name="New Phytol.">
        <title>Comparative genomics and transcriptomics depict ericoid mycorrhizal fungi as versatile saprotrophs and plant mutualists.</title>
        <authorList>
            <person name="Martino E."/>
            <person name="Morin E."/>
            <person name="Grelet G.A."/>
            <person name="Kuo A."/>
            <person name="Kohler A."/>
            <person name="Daghino S."/>
            <person name="Barry K.W."/>
            <person name="Cichocki N."/>
            <person name="Clum A."/>
            <person name="Dockter R.B."/>
            <person name="Hainaut M."/>
            <person name="Kuo R.C."/>
            <person name="LaButti K."/>
            <person name="Lindahl B.D."/>
            <person name="Lindquist E.A."/>
            <person name="Lipzen A."/>
            <person name="Khouja H.R."/>
            <person name="Magnuson J."/>
            <person name="Murat C."/>
            <person name="Ohm R.A."/>
            <person name="Singer S.W."/>
            <person name="Spatafora J.W."/>
            <person name="Wang M."/>
            <person name="Veneault-Fourrey C."/>
            <person name="Henrissat B."/>
            <person name="Grigoriev I.V."/>
            <person name="Martin F.M."/>
            <person name="Perotto S."/>
        </authorList>
    </citation>
    <scope>NUCLEOTIDE SEQUENCE [LARGE SCALE GENOMIC DNA]</scope>
    <source>
        <strain evidence="2 3">ATCC 22711</strain>
    </source>
</reference>
<accession>A0A2T3ASY9</accession>
<feature type="region of interest" description="Disordered" evidence="1">
    <location>
        <begin position="473"/>
        <end position="499"/>
    </location>
</feature>
<dbReference type="GO" id="GO:0005740">
    <property type="term" value="C:mitochondrial envelope"/>
    <property type="evidence" value="ECO:0007669"/>
    <property type="project" value="TreeGrafter"/>
</dbReference>
<name>A0A2T3ASY9_AMORE</name>
<keyword evidence="3" id="KW-1185">Reference proteome</keyword>
<proteinExistence type="predicted"/>
<dbReference type="EMBL" id="KZ679016">
    <property type="protein sequence ID" value="PSS10590.1"/>
    <property type="molecule type" value="Genomic_DNA"/>
</dbReference>
<evidence type="ECO:0000313" key="2">
    <source>
        <dbReference type="EMBL" id="PSS10590.1"/>
    </source>
</evidence>
<dbReference type="Proteomes" id="UP000241818">
    <property type="component" value="Unassembled WGS sequence"/>
</dbReference>
<evidence type="ECO:0000256" key="1">
    <source>
        <dbReference type="SAM" id="MobiDB-lite"/>
    </source>
</evidence>
<dbReference type="PANTHER" id="PTHR31014">
    <property type="entry name" value="MITOCHONDRIAL TRANSLATION SYSTEM COMPONENT PET127-RELATED"/>
    <property type="match status" value="1"/>
</dbReference>
<dbReference type="AlphaFoldDB" id="A0A2T3ASY9"/>
<dbReference type="GO" id="GO:0000964">
    <property type="term" value="P:mitochondrial RNA 5'-end processing"/>
    <property type="evidence" value="ECO:0007669"/>
    <property type="project" value="TreeGrafter"/>
</dbReference>
<dbReference type="PANTHER" id="PTHR31014:SF0">
    <property type="entry name" value="MITOCHONDRIAL TRANSLATION SYSTEM COMPONENT PET127-RELATED"/>
    <property type="match status" value="1"/>
</dbReference>
<feature type="non-terminal residue" evidence="2">
    <location>
        <position position="1"/>
    </location>
</feature>
<evidence type="ECO:0008006" key="4">
    <source>
        <dbReference type="Google" id="ProtNLM"/>
    </source>
</evidence>
<gene>
    <name evidence="2" type="ORF">M430DRAFT_108123</name>
</gene>
<organism evidence="2 3">
    <name type="scientific">Amorphotheca resinae ATCC 22711</name>
    <dbReference type="NCBI Taxonomy" id="857342"/>
    <lineage>
        <taxon>Eukaryota</taxon>
        <taxon>Fungi</taxon>
        <taxon>Dikarya</taxon>
        <taxon>Ascomycota</taxon>
        <taxon>Pezizomycotina</taxon>
        <taxon>Leotiomycetes</taxon>
        <taxon>Helotiales</taxon>
        <taxon>Amorphothecaceae</taxon>
        <taxon>Amorphotheca</taxon>
    </lineage>
</organism>
<dbReference type="InterPro" id="IPR013943">
    <property type="entry name" value="Pet127"/>
</dbReference>